<protein>
    <submittedName>
        <fullName evidence="1">Uncharacterized protein</fullName>
    </submittedName>
</protein>
<accession>A0A6I2NJ28</accession>
<dbReference type="Proteomes" id="UP000432516">
    <property type="component" value="Unassembled WGS sequence"/>
</dbReference>
<dbReference type="AlphaFoldDB" id="A0A6I2NJ28"/>
<dbReference type="EMBL" id="WKNE01000001">
    <property type="protein sequence ID" value="MRZ53329.1"/>
    <property type="molecule type" value="Genomic_DNA"/>
</dbReference>
<dbReference type="RefSeq" id="WP_151896486.1">
    <property type="nucleotide sequence ID" value="NZ_JADNMM010000002.1"/>
</dbReference>
<name>A0A6I2NJ28_PARDI</name>
<evidence type="ECO:0000313" key="1">
    <source>
        <dbReference type="EMBL" id="MRZ53329.1"/>
    </source>
</evidence>
<sequence length="132" mass="14802">MITPAIKDKVLVAIVSHAEEIFLMKPEEVFPNKEISKRQFELILLQFEEMGLLRKAERHGTSFLISISANIYDFFNHGGFVVQEELLRANLQKLDYELTKLAKEINPGLTDRIANITGIAASIATALGLFKG</sequence>
<reference evidence="1 2" key="1">
    <citation type="journal article" date="2019" name="Nat. Med.">
        <title>A library of human gut bacterial isolates paired with longitudinal multiomics data enables mechanistic microbiome research.</title>
        <authorList>
            <person name="Poyet M."/>
            <person name="Groussin M."/>
            <person name="Gibbons S.M."/>
            <person name="Avila-Pacheco J."/>
            <person name="Jiang X."/>
            <person name="Kearney S.M."/>
            <person name="Perrotta A.R."/>
            <person name="Berdy B."/>
            <person name="Zhao S."/>
            <person name="Lieberman T.D."/>
            <person name="Swanson P.K."/>
            <person name="Smith M."/>
            <person name="Roesemann S."/>
            <person name="Alexander J.E."/>
            <person name="Rich S.A."/>
            <person name="Livny J."/>
            <person name="Vlamakis H."/>
            <person name="Clish C."/>
            <person name="Bullock K."/>
            <person name="Deik A."/>
            <person name="Scott J."/>
            <person name="Pierce K.A."/>
            <person name="Xavier R.J."/>
            <person name="Alm E.J."/>
        </authorList>
    </citation>
    <scope>NUCLEOTIDE SEQUENCE [LARGE SCALE GENOMIC DNA]</scope>
    <source>
        <strain evidence="1 2">BIOML-A2</strain>
    </source>
</reference>
<evidence type="ECO:0000313" key="2">
    <source>
        <dbReference type="Proteomes" id="UP000432516"/>
    </source>
</evidence>
<comment type="caution">
    <text evidence="1">The sequence shown here is derived from an EMBL/GenBank/DDBJ whole genome shotgun (WGS) entry which is preliminary data.</text>
</comment>
<gene>
    <name evidence="1" type="ORF">GKD68_00985</name>
</gene>
<organism evidence="1 2">
    <name type="scientific">Parabacteroides distasonis</name>
    <dbReference type="NCBI Taxonomy" id="823"/>
    <lineage>
        <taxon>Bacteria</taxon>
        <taxon>Pseudomonadati</taxon>
        <taxon>Bacteroidota</taxon>
        <taxon>Bacteroidia</taxon>
        <taxon>Bacteroidales</taxon>
        <taxon>Tannerellaceae</taxon>
        <taxon>Parabacteroides</taxon>
    </lineage>
</organism>
<proteinExistence type="predicted"/>